<evidence type="ECO:0000256" key="6">
    <source>
        <dbReference type="ARBA" id="ARBA00022692"/>
    </source>
</evidence>
<dbReference type="PANTHER" id="PTHR47464">
    <property type="entry name" value="MACOILIN"/>
    <property type="match status" value="1"/>
</dbReference>
<organism evidence="14 15">
    <name type="scientific">Schistosoma rodhaini</name>
    <dbReference type="NCBI Taxonomy" id="6188"/>
    <lineage>
        <taxon>Eukaryota</taxon>
        <taxon>Metazoa</taxon>
        <taxon>Spiralia</taxon>
        <taxon>Lophotrochozoa</taxon>
        <taxon>Platyhelminthes</taxon>
        <taxon>Trematoda</taxon>
        <taxon>Digenea</taxon>
        <taxon>Strigeidida</taxon>
        <taxon>Schistosomatoidea</taxon>
        <taxon>Schistosomatidae</taxon>
        <taxon>Schistosoma</taxon>
    </lineage>
</organism>
<evidence type="ECO:0000256" key="7">
    <source>
        <dbReference type="ARBA" id="ARBA00022824"/>
    </source>
</evidence>
<dbReference type="GO" id="GO:0031965">
    <property type="term" value="C:nuclear membrane"/>
    <property type="evidence" value="ECO:0007669"/>
    <property type="project" value="UniProtKB-SubCell"/>
</dbReference>
<dbReference type="Proteomes" id="UP000050792">
    <property type="component" value="Unassembled WGS sequence"/>
</dbReference>
<reference evidence="15" key="2">
    <citation type="submission" date="2023-11" db="UniProtKB">
        <authorList>
            <consortium name="WormBaseParasite"/>
        </authorList>
    </citation>
    <scope>IDENTIFICATION</scope>
</reference>
<protein>
    <recommendedName>
        <fullName evidence="4">Macoilin</fullName>
    </recommendedName>
    <alternativeName>
        <fullName evidence="12">Transmembrane protein 57</fullName>
    </alternativeName>
</protein>
<keyword evidence="7" id="KW-0256">Endoplasmic reticulum</keyword>
<keyword evidence="14" id="KW-1185">Reference proteome</keyword>
<evidence type="ECO:0000256" key="11">
    <source>
        <dbReference type="ARBA" id="ARBA00023242"/>
    </source>
</evidence>
<dbReference type="WBParaSite" id="SRDH1_6580.3">
    <property type="protein sequence ID" value="SRDH1_6580.3"/>
    <property type="gene ID" value="SRDH1_6580"/>
</dbReference>
<name>A0AA85FYF1_9TREM</name>
<dbReference type="GO" id="GO:0030867">
    <property type="term" value="C:rough endoplasmic reticulum membrane"/>
    <property type="evidence" value="ECO:0007669"/>
    <property type="project" value="UniProtKB-SubCell"/>
</dbReference>
<evidence type="ECO:0000256" key="10">
    <source>
        <dbReference type="ARBA" id="ARBA00023180"/>
    </source>
</evidence>
<evidence type="ECO:0000256" key="8">
    <source>
        <dbReference type="ARBA" id="ARBA00022989"/>
    </source>
</evidence>
<evidence type="ECO:0000256" key="9">
    <source>
        <dbReference type="ARBA" id="ARBA00023136"/>
    </source>
</evidence>
<dbReference type="GO" id="GO:0023041">
    <property type="term" value="P:neuronal signal transduction"/>
    <property type="evidence" value="ECO:0007669"/>
    <property type="project" value="InterPro"/>
</dbReference>
<evidence type="ECO:0000256" key="5">
    <source>
        <dbReference type="ARBA" id="ARBA00022553"/>
    </source>
</evidence>
<sequence length="258" mass="30659">MRFEYFWPVWLSVCSIHDSLKFQGLQYTIVFIIILITIDLICFFLVPVSWVYTFGSVHVWVYILRHTDQGLCFLTLSLCFVFIYFEFSLYSKATKPTHGIYVFRPFAAHSIGYSVVCVGFSVKRYLDINYRDFKRMNVRRQNYMHFRILYEALPPSSVNDNAYVQHSLDYFHKDSIEVHEVVLSNDFSSDFSSRSVFILFRFGQSCFGRLARWAFSYFRSIDKQYLDFDRACHVYCEKFAGSSQHLPCFLEIRGRYTD</sequence>
<evidence type="ECO:0000256" key="13">
    <source>
        <dbReference type="SAM" id="Phobius"/>
    </source>
</evidence>
<keyword evidence="5" id="KW-0597">Phosphoprotein</keyword>
<evidence type="ECO:0000256" key="3">
    <source>
        <dbReference type="ARBA" id="ARBA00004269"/>
    </source>
</evidence>
<comment type="function">
    <text evidence="1">Plays a role in the regulation of neuronal activity.</text>
</comment>
<accession>A0AA85FYF1</accession>
<dbReference type="InterPro" id="IPR019130">
    <property type="entry name" value="Macoilin"/>
</dbReference>
<keyword evidence="9 13" id="KW-0472">Membrane</keyword>
<dbReference type="AlphaFoldDB" id="A0AA85FYF1"/>
<proteinExistence type="predicted"/>
<evidence type="ECO:0000256" key="12">
    <source>
        <dbReference type="ARBA" id="ARBA00031129"/>
    </source>
</evidence>
<evidence type="ECO:0000256" key="1">
    <source>
        <dbReference type="ARBA" id="ARBA00003440"/>
    </source>
</evidence>
<feature type="transmembrane region" description="Helical" evidence="13">
    <location>
        <begin position="102"/>
        <end position="126"/>
    </location>
</feature>
<dbReference type="PANTHER" id="PTHR47464:SF2">
    <property type="entry name" value="MACOILIN"/>
    <property type="match status" value="1"/>
</dbReference>
<keyword evidence="10" id="KW-0325">Glycoprotein</keyword>
<reference evidence="14" key="1">
    <citation type="submission" date="2022-06" db="EMBL/GenBank/DDBJ databases">
        <authorList>
            <person name="Berger JAMES D."/>
            <person name="Berger JAMES D."/>
        </authorList>
    </citation>
    <scope>NUCLEOTIDE SEQUENCE [LARGE SCALE GENOMIC DNA]</scope>
</reference>
<keyword evidence="6 13" id="KW-0812">Transmembrane</keyword>
<evidence type="ECO:0000313" key="14">
    <source>
        <dbReference type="Proteomes" id="UP000050792"/>
    </source>
</evidence>
<evidence type="ECO:0000256" key="2">
    <source>
        <dbReference type="ARBA" id="ARBA00004232"/>
    </source>
</evidence>
<feature type="transmembrane region" description="Helical" evidence="13">
    <location>
        <begin position="71"/>
        <end position="90"/>
    </location>
</feature>
<evidence type="ECO:0000313" key="15">
    <source>
        <dbReference type="WBParaSite" id="SRDH1_6580.3"/>
    </source>
</evidence>
<feature type="transmembrane region" description="Helical" evidence="13">
    <location>
        <begin position="27"/>
        <end position="50"/>
    </location>
</feature>
<dbReference type="Pfam" id="PF09726">
    <property type="entry name" value="Macoilin"/>
    <property type="match status" value="1"/>
</dbReference>
<comment type="subcellular location">
    <subcellularLocation>
        <location evidence="2">Nucleus membrane</location>
        <topology evidence="2">Multi-pass membrane protein</topology>
    </subcellularLocation>
    <subcellularLocation>
        <location evidence="3">Rough endoplasmic reticulum membrane</location>
        <topology evidence="3">Multi-pass membrane protein</topology>
    </subcellularLocation>
</comment>
<evidence type="ECO:0000256" key="4">
    <source>
        <dbReference type="ARBA" id="ARBA00021882"/>
    </source>
</evidence>
<keyword evidence="11" id="KW-0539">Nucleus</keyword>
<keyword evidence="8 13" id="KW-1133">Transmembrane helix</keyword>